<name>A0A914H8D7_GLORO</name>
<proteinExistence type="predicted"/>
<feature type="compositionally biased region" description="Polar residues" evidence="1">
    <location>
        <begin position="73"/>
        <end position="94"/>
    </location>
</feature>
<sequence>MDNIANVQAGQKQLLGHLEAMRDIMFHEAMSSQQSPPSPFKKDESRFDTLDTPEFRGQITIEKALRAELEQYQNKQQQNIDSLTQKLKASNIRNGTEAKGRTPTQNG</sequence>
<feature type="region of interest" description="Disordered" evidence="1">
    <location>
        <begin position="73"/>
        <end position="107"/>
    </location>
</feature>
<keyword evidence="2" id="KW-1185">Reference proteome</keyword>
<evidence type="ECO:0000256" key="1">
    <source>
        <dbReference type="SAM" id="MobiDB-lite"/>
    </source>
</evidence>
<organism evidence="2 3">
    <name type="scientific">Globodera rostochiensis</name>
    <name type="common">Golden nematode worm</name>
    <name type="synonym">Heterodera rostochiensis</name>
    <dbReference type="NCBI Taxonomy" id="31243"/>
    <lineage>
        <taxon>Eukaryota</taxon>
        <taxon>Metazoa</taxon>
        <taxon>Ecdysozoa</taxon>
        <taxon>Nematoda</taxon>
        <taxon>Chromadorea</taxon>
        <taxon>Rhabditida</taxon>
        <taxon>Tylenchina</taxon>
        <taxon>Tylenchomorpha</taxon>
        <taxon>Tylenchoidea</taxon>
        <taxon>Heteroderidae</taxon>
        <taxon>Heteroderinae</taxon>
        <taxon>Globodera</taxon>
    </lineage>
</organism>
<dbReference type="AlphaFoldDB" id="A0A914H8D7"/>
<dbReference type="Proteomes" id="UP000887572">
    <property type="component" value="Unplaced"/>
</dbReference>
<evidence type="ECO:0000313" key="3">
    <source>
        <dbReference type="WBParaSite" id="Gr19_v10_g14986.t1"/>
    </source>
</evidence>
<dbReference type="WBParaSite" id="Gr19_v10_g14986.t1">
    <property type="protein sequence ID" value="Gr19_v10_g14986.t1"/>
    <property type="gene ID" value="Gr19_v10_g14986"/>
</dbReference>
<feature type="compositionally biased region" description="Basic and acidic residues" evidence="1">
    <location>
        <begin position="40"/>
        <end position="49"/>
    </location>
</feature>
<reference evidence="3" key="1">
    <citation type="submission" date="2022-11" db="UniProtKB">
        <authorList>
            <consortium name="WormBaseParasite"/>
        </authorList>
    </citation>
    <scope>IDENTIFICATION</scope>
</reference>
<accession>A0A914H8D7</accession>
<feature type="region of interest" description="Disordered" evidence="1">
    <location>
        <begin position="26"/>
        <end position="52"/>
    </location>
</feature>
<protein>
    <submittedName>
        <fullName evidence="3">Uncharacterized protein</fullName>
    </submittedName>
</protein>
<evidence type="ECO:0000313" key="2">
    <source>
        <dbReference type="Proteomes" id="UP000887572"/>
    </source>
</evidence>